<keyword evidence="1" id="KW-0812">Transmembrane</keyword>
<accession>A0A8J3ZU91</accession>
<keyword evidence="3" id="KW-1185">Reference proteome</keyword>
<proteinExistence type="predicted"/>
<sequence>MLDILAAEQGWSENAAVRIVGGILGLLLIVAAIRAMFRK</sequence>
<reference evidence="2" key="1">
    <citation type="submission" date="2021-01" db="EMBL/GenBank/DDBJ databases">
        <title>Whole genome shotgun sequence of Virgisporangium ochraceum NBRC 16418.</title>
        <authorList>
            <person name="Komaki H."/>
            <person name="Tamura T."/>
        </authorList>
    </citation>
    <scope>NUCLEOTIDE SEQUENCE</scope>
    <source>
        <strain evidence="2">NBRC 16418</strain>
    </source>
</reference>
<dbReference type="AlphaFoldDB" id="A0A8J3ZU91"/>
<dbReference type="EMBL" id="BOPH01000057">
    <property type="protein sequence ID" value="GIJ69213.1"/>
    <property type="molecule type" value="Genomic_DNA"/>
</dbReference>
<gene>
    <name evidence="2" type="ORF">Voc01_041300</name>
</gene>
<protein>
    <submittedName>
        <fullName evidence="2">Uncharacterized protein</fullName>
    </submittedName>
</protein>
<evidence type="ECO:0000313" key="2">
    <source>
        <dbReference type="EMBL" id="GIJ69213.1"/>
    </source>
</evidence>
<comment type="caution">
    <text evidence="2">The sequence shown here is derived from an EMBL/GenBank/DDBJ whole genome shotgun (WGS) entry which is preliminary data.</text>
</comment>
<dbReference type="Proteomes" id="UP000635606">
    <property type="component" value="Unassembled WGS sequence"/>
</dbReference>
<organism evidence="2 3">
    <name type="scientific">Virgisporangium ochraceum</name>
    <dbReference type="NCBI Taxonomy" id="65505"/>
    <lineage>
        <taxon>Bacteria</taxon>
        <taxon>Bacillati</taxon>
        <taxon>Actinomycetota</taxon>
        <taxon>Actinomycetes</taxon>
        <taxon>Micromonosporales</taxon>
        <taxon>Micromonosporaceae</taxon>
        <taxon>Virgisporangium</taxon>
    </lineage>
</organism>
<evidence type="ECO:0000313" key="3">
    <source>
        <dbReference type="Proteomes" id="UP000635606"/>
    </source>
</evidence>
<keyword evidence="1" id="KW-0472">Membrane</keyword>
<name>A0A8J3ZU91_9ACTN</name>
<keyword evidence="1" id="KW-1133">Transmembrane helix</keyword>
<feature type="transmembrane region" description="Helical" evidence="1">
    <location>
        <begin position="15"/>
        <end position="37"/>
    </location>
</feature>
<evidence type="ECO:0000256" key="1">
    <source>
        <dbReference type="SAM" id="Phobius"/>
    </source>
</evidence>